<evidence type="ECO:0000313" key="3">
    <source>
        <dbReference type="EMBL" id="MEK0183346.1"/>
    </source>
</evidence>
<name>A0ABU8YG58_9CYAN</name>
<organism evidence="3 4">
    <name type="scientific">Microcoleus anatoxicus PTRS2</name>
    <dbReference type="NCBI Taxonomy" id="2705321"/>
    <lineage>
        <taxon>Bacteria</taxon>
        <taxon>Bacillati</taxon>
        <taxon>Cyanobacteriota</taxon>
        <taxon>Cyanophyceae</taxon>
        <taxon>Oscillatoriophycideae</taxon>
        <taxon>Oscillatoriales</taxon>
        <taxon>Microcoleaceae</taxon>
        <taxon>Microcoleus</taxon>
        <taxon>Microcoleus anatoxicus</taxon>
    </lineage>
</organism>
<protein>
    <submittedName>
        <fullName evidence="3">Gfo/Idh/MocA family oxidoreductase</fullName>
    </submittedName>
</protein>
<keyword evidence="4" id="KW-1185">Reference proteome</keyword>
<proteinExistence type="predicted"/>
<evidence type="ECO:0000259" key="2">
    <source>
        <dbReference type="Pfam" id="PF01408"/>
    </source>
</evidence>
<dbReference type="PANTHER" id="PTHR43377">
    <property type="entry name" value="BILIVERDIN REDUCTASE A"/>
    <property type="match status" value="1"/>
</dbReference>
<dbReference type="SUPFAM" id="SSF51735">
    <property type="entry name" value="NAD(P)-binding Rossmann-fold domains"/>
    <property type="match status" value="1"/>
</dbReference>
<dbReference type="SUPFAM" id="SSF55347">
    <property type="entry name" value="Glyceraldehyde-3-phosphate dehydrogenase-like, C-terminal domain"/>
    <property type="match status" value="1"/>
</dbReference>
<dbReference type="Gene3D" id="3.30.360.10">
    <property type="entry name" value="Dihydrodipicolinate Reductase, domain 2"/>
    <property type="match status" value="2"/>
</dbReference>
<dbReference type="EMBL" id="JBBLXS010000004">
    <property type="protein sequence ID" value="MEK0183346.1"/>
    <property type="molecule type" value="Genomic_DNA"/>
</dbReference>
<dbReference type="Proteomes" id="UP001384579">
    <property type="component" value="Unassembled WGS sequence"/>
</dbReference>
<feature type="compositionally biased region" description="Basic and acidic residues" evidence="1">
    <location>
        <begin position="209"/>
        <end position="233"/>
    </location>
</feature>
<sequence length="416" mass="45942">MKIGIAVLGAGRWGVNLIRNFLEHPNSEVLAIVDQNPDSLAAVKKQFNLNENVILASDWAQVQELPGLEAVAIATPASTHYTLTAAALNSGYHVLVEKPLALNSGEALELCQLAEKQQRQLFVDHTYLFHPGVDRGQAIIQQHQLGNLRYGYAQRTHLEPVRHDVDALWDLAVHDIAIFNTWLAQTPIQVRAMGSVFQKATPPSPPPRGEFRRQSPPRQEVRRQSLPRQEVRRQPPPNPPLGGQSGPELPLGGKEEEKSSVSPTIFPQNSLEGLADLVWVTLTYPDGFQAFIHLCWLNPDKQRRLTVVGSLGTLIFDEMSPETPLILHRGNSDAGGEENSLGRVRAGEQTILKNREILTLEPVEPLRQVCDRFLHCVQTNTPCPTSSGSQSVQLIRILSALSQSLELDGQPLTISP</sequence>
<reference evidence="3 4" key="1">
    <citation type="journal article" date="2020" name="Harmful Algae">
        <title>Molecular and morphological characterization of a novel dihydroanatoxin-a producing Microcoleus species (cyanobacteria) from the Russian River, California, USA.</title>
        <authorList>
            <person name="Conklin K.Y."/>
            <person name="Stancheva R."/>
            <person name="Otten T.G."/>
            <person name="Fadness R."/>
            <person name="Boyer G.L."/>
            <person name="Read B."/>
            <person name="Zhang X."/>
            <person name="Sheath R.G."/>
        </authorList>
    </citation>
    <scope>NUCLEOTIDE SEQUENCE [LARGE SCALE GENOMIC DNA]</scope>
    <source>
        <strain evidence="3 4">PTRS2</strain>
    </source>
</reference>
<dbReference type="InterPro" id="IPR051450">
    <property type="entry name" value="Gfo/Idh/MocA_Oxidoreductases"/>
</dbReference>
<dbReference type="Gene3D" id="3.40.50.720">
    <property type="entry name" value="NAD(P)-binding Rossmann-like Domain"/>
    <property type="match status" value="1"/>
</dbReference>
<feature type="domain" description="Gfo/Idh/MocA-like oxidoreductase N-terminal" evidence="2">
    <location>
        <begin position="4"/>
        <end position="125"/>
    </location>
</feature>
<dbReference type="InterPro" id="IPR000683">
    <property type="entry name" value="Gfo/Idh/MocA-like_OxRdtase_N"/>
</dbReference>
<comment type="caution">
    <text evidence="3">The sequence shown here is derived from an EMBL/GenBank/DDBJ whole genome shotgun (WGS) entry which is preliminary data.</text>
</comment>
<gene>
    <name evidence="3" type="ORF">WMG39_00615</name>
</gene>
<dbReference type="InterPro" id="IPR036291">
    <property type="entry name" value="NAD(P)-bd_dom_sf"/>
</dbReference>
<dbReference type="Pfam" id="PF01408">
    <property type="entry name" value="GFO_IDH_MocA"/>
    <property type="match status" value="1"/>
</dbReference>
<dbReference type="PANTHER" id="PTHR43377:SF6">
    <property type="entry name" value="GFO_IDH_MOCA-LIKE OXIDOREDUCTASE N-TERMINAL DOMAIN-CONTAINING PROTEIN"/>
    <property type="match status" value="1"/>
</dbReference>
<accession>A0ABU8YG58</accession>
<dbReference type="RefSeq" id="WP_340517688.1">
    <property type="nucleotide sequence ID" value="NZ_JBBLXS010000004.1"/>
</dbReference>
<feature type="region of interest" description="Disordered" evidence="1">
    <location>
        <begin position="197"/>
        <end position="266"/>
    </location>
</feature>
<evidence type="ECO:0000313" key="4">
    <source>
        <dbReference type="Proteomes" id="UP001384579"/>
    </source>
</evidence>
<evidence type="ECO:0000256" key="1">
    <source>
        <dbReference type="SAM" id="MobiDB-lite"/>
    </source>
</evidence>